<name>U5NFC5_9MOLU</name>
<dbReference type="AlphaFoldDB" id="U5NFC5"/>
<evidence type="ECO:0000313" key="2">
    <source>
        <dbReference type="EMBL" id="AGX88839.1"/>
    </source>
</evidence>
<dbReference type="SUPFAM" id="SSF53383">
    <property type="entry name" value="PLP-dependent transferases"/>
    <property type="match status" value="1"/>
</dbReference>
<dbReference type="HOGENOM" id="CLU_836321_0_0_14"/>
<dbReference type="Proteomes" id="UP000017119">
    <property type="component" value="Chromosome"/>
</dbReference>
<dbReference type="OrthoDB" id="9804366at2"/>
<accession>U5NFC5</accession>
<dbReference type="EMBL" id="CP006771">
    <property type="protein sequence ID" value="AGX88839.1"/>
    <property type="molecule type" value="Genomic_DNA"/>
</dbReference>
<organism evidence="2 3">
    <name type="scientific">Mycoplasma parvum str. Indiana</name>
    <dbReference type="NCBI Taxonomy" id="1403316"/>
    <lineage>
        <taxon>Bacteria</taxon>
        <taxon>Bacillati</taxon>
        <taxon>Mycoplasmatota</taxon>
        <taxon>Mollicutes</taxon>
        <taxon>Mycoplasmataceae</taxon>
        <taxon>Mycoplasma</taxon>
    </lineage>
</organism>
<feature type="domain" description="Aminotransferase class V" evidence="1">
    <location>
        <begin position="2"/>
        <end position="202"/>
    </location>
</feature>
<dbReference type="Gene3D" id="3.40.640.10">
    <property type="entry name" value="Type I PLP-dependent aspartate aminotransferase-like (Major domain)"/>
    <property type="match status" value="1"/>
</dbReference>
<gene>
    <name evidence="2" type="ORF">PRV_00315</name>
</gene>
<dbReference type="InterPro" id="IPR000192">
    <property type="entry name" value="Aminotrans_V_dom"/>
</dbReference>
<dbReference type="InterPro" id="IPR015422">
    <property type="entry name" value="PyrdxlP-dep_Trfase_small"/>
</dbReference>
<dbReference type="STRING" id="1403316.PRV_00315"/>
<evidence type="ECO:0000259" key="1">
    <source>
        <dbReference type="Pfam" id="PF00266"/>
    </source>
</evidence>
<dbReference type="RefSeq" id="WP_022768816.1">
    <property type="nucleotide sequence ID" value="NC_022575.1"/>
</dbReference>
<proteinExistence type="predicted"/>
<dbReference type="Pfam" id="PF00266">
    <property type="entry name" value="Aminotran_5"/>
    <property type="match status" value="1"/>
</dbReference>
<reference evidence="2 3" key="1">
    <citation type="journal article" date="2013" name="Genome Announc.">
        <title>Genome Sequence of Mycoplasma parvum (Formerly Eperythrozoon parvum), a Diminutive Hemoplasma of the Pig.</title>
        <authorList>
            <person name="do Nascimento N.C."/>
            <person name="Dos Santos A.P."/>
            <person name="Chu Y."/>
            <person name="Guimaraes A.M."/>
            <person name="Pagliaro A."/>
            <person name="Messick J.B."/>
        </authorList>
    </citation>
    <scope>NUCLEOTIDE SEQUENCE [LARGE SCALE GENOMIC DNA]</scope>
    <source>
        <strain evidence="2 3">Indiana</strain>
    </source>
</reference>
<sequence>MIYFDNAATSLKFPFFWEEWCKSYKNTSWIEKKNYYKNSLKTKLSEFLGVNSQNIYLTPSSTYAINEIWEALLNKNIFQNIYLFEKDHISNISSILYKLKKDFQQIELHFLEHNQENYQLLPNSLLLVTVRDNLGLFEISKDIIEKIRVNHPSIYIIGDFNQYISLSRPKEEIFSLFDCLFFSAHKWFGPFGLAVISFKETEKLRFQDNEKYSLDWRSIYIWDKLFWKIQEEIDKKRQNFHNLKEEWEKNFPILPNLSYKSTKNSLIFLMKYKSEYFHDLIYWLEKNNIIFRSGDLCSNAQEKELSFAIRFSLSILNRIEEIQKLFELLKVFILKIG</sequence>
<evidence type="ECO:0000313" key="3">
    <source>
        <dbReference type="Proteomes" id="UP000017119"/>
    </source>
</evidence>
<dbReference type="InterPro" id="IPR015421">
    <property type="entry name" value="PyrdxlP-dep_Trfase_major"/>
</dbReference>
<dbReference type="KEGG" id="mpv:PRV_00315"/>
<dbReference type="PATRIC" id="fig|1403316.3.peg.47"/>
<protein>
    <recommendedName>
        <fullName evidence="1">Aminotransferase class V domain-containing protein</fullName>
    </recommendedName>
</protein>
<dbReference type="InterPro" id="IPR015424">
    <property type="entry name" value="PyrdxlP-dep_Trfase"/>
</dbReference>
<dbReference type="Gene3D" id="3.90.1150.10">
    <property type="entry name" value="Aspartate Aminotransferase, domain 1"/>
    <property type="match status" value="2"/>
</dbReference>
<keyword evidence="3" id="KW-1185">Reference proteome</keyword>